<evidence type="ECO:0000313" key="6">
    <source>
        <dbReference type="EMBL" id="EAM4541538.1"/>
    </source>
</evidence>
<evidence type="ECO:0000256" key="1">
    <source>
        <dbReference type="ARBA" id="ARBA00009437"/>
    </source>
</evidence>
<dbReference type="InterPro" id="IPR036388">
    <property type="entry name" value="WH-like_DNA-bd_sf"/>
</dbReference>
<dbReference type="EMBL" id="AAGGPD010000001">
    <property type="protein sequence ID" value="EBN7329593.1"/>
    <property type="molecule type" value="Genomic_DNA"/>
</dbReference>
<evidence type="ECO:0000313" key="8">
    <source>
        <dbReference type="EMBL" id="EBN7329593.1"/>
    </source>
</evidence>
<dbReference type="EMBL" id="AACUYX010000001">
    <property type="protein sequence ID" value="EAM4541538.1"/>
    <property type="molecule type" value="Genomic_DNA"/>
</dbReference>
<evidence type="ECO:0000313" key="10">
    <source>
        <dbReference type="EMBL" id="ECZ1438487.1"/>
    </source>
</evidence>
<reference evidence="7" key="1">
    <citation type="submission" date="2018-12" db="EMBL/GenBank/DDBJ databases">
        <authorList>
            <consortium name="PulseNet: The National Subtyping Network for Foodborne Disease Surveillance"/>
            <person name="Tarr C.L."/>
            <person name="Trees E."/>
            <person name="Katz L.S."/>
            <person name="Carleton-Romer H.A."/>
            <person name="Stroika S."/>
            <person name="Kucerova Z."/>
            <person name="Roache K.F."/>
            <person name="Sabol A.L."/>
            <person name="Besser J."/>
            <person name="Gerner-Smidt P."/>
        </authorList>
    </citation>
    <scope>NUCLEOTIDE SEQUENCE</scope>
    <source>
        <strain evidence="9">PNUSAS047177</strain>
        <strain evidence="8">PNUSAS049111</strain>
        <strain evidence="6">PNUSAS060601</strain>
        <strain evidence="7">PNUSAS064034</strain>
        <strain evidence="10">PNUSAS103024</strain>
        <strain evidence="11">PNUSAS106608</strain>
    </source>
</reference>
<dbReference type="EMBL" id="AAGJDH010000065">
    <property type="protein sequence ID" value="EBO6343901.1"/>
    <property type="molecule type" value="Genomic_DNA"/>
</dbReference>
<keyword evidence="3" id="KW-0238">DNA-binding</keyword>
<evidence type="ECO:0000259" key="5">
    <source>
        <dbReference type="PROSITE" id="PS50931"/>
    </source>
</evidence>
<dbReference type="InterPro" id="IPR000847">
    <property type="entry name" value="LysR_HTH_N"/>
</dbReference>
<gene>
    <name evidence="9" type="ORF">DV541_17080</name>
    <name evidence="8" type="ORF">DY826_01825</name>
    <name evidence="6" type="ORF">EFZ79_00500</name>
    <name evidence="7" type="ORF">EKP22_19955</name>
    <name evidence="10" type="ORF">F7338_12825</name>
    <name evidence="11" type="ORF">GC648_06175</name>
</gene>
<dbReference type="EMBL" id="AACYZQ010000039">
    <property type="protein sequence ID" value="EAN8902353.1"/>
    <property type="molecule type" value="Genomic_DNA"/>
</dbReference>
<dbReference type="Pfam" id="PF03466">
    <property type="entry name" value="LysR_substrate"/>
    <property type="match status" value="1"/>
</dbReference>
<feature type="domain" description="HTH lysR-type" evidence="5">
    <location>
        <begin position="5"/>
        <end position="62"/>
    </location>
</feature>
<dbReference type="InterPro" id="IPR050389">
    <property type="entry name" value="LysR-type_TF"/>
</dbReference>
<dbReference type="SUPFAM" id="SSF46785">
    <property type="entry name" value="Winged helix' DNA-binding domain"/>
    <property type="match status" value="1"/>
</dbReference>
<dbReference type="SUPFAM" id="SSF53850">
    <property type="entry name" value="Periplasmic binding protein-like II"/>
    <property type="match status" value="1"/>
</dbReference>
<dbReference type="AlphaFoldDB" id="A0A5T3U3H3"/>
<evidence type="ECO:0000256" key="3">
    <source>
        <dbReference type="ARBA" id="ARBA00023125"/>
    </source>
</evidence>
<dbReference type="GO" id="GO:0003700">
    <property type="term" value="F:DNA-binding transcription factor activity"/>
    <property type="evidence" value="ECO:0007669"/>
    <property type="project" value="InterPro"/>
</dbReference>
<sequence length="298" mass="33269">MEYKLDIKMLRTIHTLCACGSVVQTAKILGVSPGAISYTINKARKITGSALFYRSRTGMAPNSLAEELSHKYQKIAKDIDVDNVLSMKDKTVFTVSCYSVLELLLSTTLIATTESLPRINFCTSVGNDEARIARIRNKEVDIDIGTRLPINNSIIQLRFFSSGISAIVRHDHPVIGENFTMSDWTQHQHAIWSRGMHLISDNVEQTNRFNALFQTRNVAFVASSTLNLVMLCAHSDLIILLPTVIAQNLRALLPIKVLAVPPELEMSYECYVHYHHSLSTNPLLGELIQHFQASVSES</sequence>
<evidence type="ECO:0000256" key="4">
    <source>
        <dbReference type="ARBA" id="ARBA00023163"/>
    </source>
</evidence>
<evidence type="ECO:0000256" key="2">
    <source>
        <dbReference type="ARBA" id="ARBA00023015"/>
    </source>
</evidence>
<keyword evidence="2" id="KW-0805">Transcription regulation</keyword>
<evidence type="ECO:0000313" key="11">
    <source>
        <dbReference type="EMBL" id="EDH2675985.1"/>
    </source>
</evidence>
<name>A0A5T3U3H3_SALER</name>
<dbReference type="PANTHER" id="PTHR30118">
    <property type="entry name" value="HTH-TYPE TRANSCRIPTIONAL REGULATOR LEUO-RELATED"/>
    <property type="match status" value="1"/>
</dbReference>
<dbReference type="GO" id="GO:0003677">
    <property type="term" value="F:DNA binding"/>
    <property type="evidence" value="ECO:0007669"/>
    <property type="project" value="UniProtKB-KW"/>
</dbReference>
<comment type="similarity">
    <text evidence="1">Belongs to the LysR transcriptional regulatory family.</text>
</comment>
<evidence type="ECO:0000313" key="9">
    <source>
        <dbReference type="EMBL" id="EBO6343901.1"/>
    </source>
</evidence>
<dbReference type="PROSITE" id="PS50931">
    <property type="entry name" value="HTH_LYSR"/>
    <property type="match status" value="1"/>
</dbReference>
<dbReference type="Gene3D" id="1.10.10.10">
    <property type="entry name" value="Winged helix-like DNA-binding domain superfamily/Winged helix DNA-binding domain"/>
    <property type="match status" value="1"/>
</dbReference>
<organism evidence="7">
    <name type="scientific">Salmonella enterica</name>
    <name type="common">Salmonella choleraesuis</name>
    <dbReference type="NCBI Taxonomy" id="28901"/>
    <lineage>
        <taxon>Bacteria</taxon>
        <taxon>Pseudomonadati</taxon>
        <taxon>Pseudomonadota</taxon>
        <taxon>Gammaproteobacteria</taxon>
        <taxon>Enterobacterales</taxon>
        <taxon>Enterobacteriaceae</taxon>
        <taxon>Salmonella</taxon>
    </lineage>
</organism>
<dbReference type="Gene3D" id="3.40.190.10">
    <property type="entry name" value="Periplasmic binding protein-like II"/>
    <property type="match status" value="2"/>
</dbReference>
<comment type="caution">
    <text evidence="7">The sequence shown here is derived from an EMBL/GenBank/DDBJ whole genome shotgun (WGS) entry which is preliminary data.</text>
</comment>
<dbReference type="Pfam" id="PF00126">
    <property type="entry name" value="HTH_1"/>
    <property type="match status" value="1"/>
</dbReference>
<proteinExistence type="inferred from homology"/>
<evidence type="ECO:0000313" key="7">
    <source>
        <dbReference type="EMBL" id="EAN8902353.1"/>
    </source>
</evidence>
<dbReference type="InterPro" id="IPR036390">
    <property type="entry name" value="WH_DNA-bd_sf"/>
</dbReference>
<accession>A0A5T3U3H3</accession>
<dbReference type="EMBL" id="AALFOU010000037">
    <property type="protein sequence ID" value="ECZ1438487.1"/>
    <property type="molecule type" value="Genomic_DNA"/>
</dbReference>
<dbReference type="RefSeq" id="WP_058661555.1">
    <property type="nucleotide sequence ID" value="NZ_JBCIKQ010000001.1"/>
</dbReference>
<dbReference type="EMBL" id="AAMGZE010000002">
    <property type="protein sequence ID" value="EDH2675985.1"/>
    <property type="molecule type" value="Genomic_DNA"/>
</dbReference>
<dbReference type="PANTHER" id="PTHR30118:SF6">
    <property type="entry name" value="HTH-TYPE TRANSCRIPTIONAL REGULATOR LEUO"/>
    <property type="match status" value="1"/>
</dbReference>
<protein>
    <submittedName>
        <fullName evidence="7">LysR family transcriptional regulator</fullName>
    </submittedName>
</protein>
<keyword evidence="4" id="KW-0804">Transcription</keyword>
<dbReference type="InterPro" id="IPR005119">
    <property type="entry name" value="LysR_subst-bd"/>
</dbReference>